<feature type="compositionally biased region" description="Basic and acidic residues" evidence="3">
    <location>
        <begin position="36"/>
        <end position="46"/>
    </location>
</feature>
<feature type="region of interest" description="Disordered" evidence="3">
    <location>
        <begin position="1"/>
        <end position="77"/>
    </location>
</feature>
<gene>
    <name evidence="5" type="ORF">ACT18_07730</name>
</gene>
<evidence type="ECO:0000313" key="6">
    <source>
        <dbReference type="Proteomes" id="UP000092668"/>
    </source>
</evidence>
<comment type="subcellular location">
    <subcellularLocation>
        <location evidence="1">Membrane</location>
    </subcellularLocation>
</comment>
<keyword evidence="2 4" id="KW-0472">Membrane</keyword>
<keyword evidence="4" id="KW-1133">Transmembrane helix</keyword>
<feature type="compositionally biased region" description="Acidic residues" evidence="3">
    <location>
        <begin position="47"/>
        <end position="59"/>
    </location>
</feature>
<protein>
    <recommendedName>
        <fullName evidence="7">Mce protein</fullName>
    </recommendedName>
</protein>
<feature type="compositionally biased region" description="Polar residues" evidence="3">
    <location>
        <begin position="16"/>
        <end position="31"/>
    </location>
</feature>
<dbReference type="PANTHER" id="PTHR37042:SF4">
    <property type="entry name" value="OUTER MEMBRANE PROTEIN RV1973"/>
    <property type="match status" value="1"/>
</dbReference>
<accession>A0A1B8SI82</accession>
<dbReference type="PANTHER" id="PTHR37042">
    <property type="entry name" value="OUTER MEMBRANE PROTEIN RV1973"/>
    <property type="match status" value="1"/>
</dbReference>
<reference evidence="5 6" key="1">
    <citation type="submission" date="2015-06" db="EMBL/GenBank/DDBJ databases">
        <title>Genome sequence of Mycobacterium kumamotonense strain Roo.</title>
        <authorList>
            <person name="Greninger A.L."/>
            <person name="Cunningham G."/>
            <person name="Miller S."/>
        </authorList>
    </citation>
    <scope>NUCLEOTIDE SEQUENCE [LARGE SCALE GENOMIC DNA]</scope>
    <source>
        <strain evidence="5 6">Roo</strain>
    </source>
</reference>
<proteinExistence type="predicted"/>
<feature type="transmembrane region" description="Helical" evidence="4">
    <location>
        <begin position="82"/>
        <end position="103"/>
    </location>
</feature>
<dbReference type="Proteomes" id="UP000092668">
    <property type="component" value="Unassembled WGS sequence"/>
</dbReference>
<evidence type="ECO:0000313" key="5">
    <source>
        <dbReference type="EMBL" id="OBY32436.1"/>
    </source>
</evidence>
<evidence type="ECO:0000256" key="3">
    <source>
        <dbReference type="SAM" id="MobiDB-lite"/>
    </source>
</evidence>
<comment type="caution">
    <text evidence="5">The sequence shown here is derived from an EMBL/GenBank/DDBJ whole genome shotgun (WGS) entry which is preliminary data.</text>
</comment>
<dbReference type="EMBL" id="LFOE01000007">
    <property type="protein sequence ID" value="OBY32436.1"/>
    <property type="molecule type" value="Genomic_DNA"/>
</dbReference>
<evidence type="ECO:0008006" key="7">
    <source>
        <dbReference type="Google" id="ProtNLM"/>
    </source>
</evidence>
<evidence type="ECO:0000256" key="2">
    <source>
        <dbReference type="ARBA" id="ARBA00023136"/>
    </source>
</evidence>
<organism evidence="5 6">
    <name type="scientific">Mycolicibacter kumamotonensis</name>
    <dbReference type="NCBI Taxonomy" id="354243"/>
    <lineage>
        <taxon>Bacteria</taxon>
        <taxon>Bacillati</taxon>
        <taxon>Actinomycetota</taxon>
        <taxon>Actinomycetes</taxon>
        <taxon>Mycobacteriales</taxon>
        <taxon>Mycobacteriaceae</taxon>
        <taxon>Mycolicibacter</taxon>
    </lineage>
</organism>
<evidence type="ECO:0000256" key="1">
    <source>
        <dbReference type="ARBA" id="ARBA00004370"/>
    </source>
</evidence>
<keyword evidence="6" id="KW-1185">Reference proteome</keyword>
<evidence type="ECO:0000256" key="4">
    <source>
        <dbReference type="SAM" id="Phobius"/>
    </source>
</evidence>
<name>A0A1B8SI82_9MYCO</name>
<dbReference type="AlphaFoldDB" id="A0A1B8SI82"/>
<sequence length="235" mass="25027">MAHPLRRPADAGAGTELTQPEVQVSKRTPATSVFDKFTEPDCRPEDSMEADSDVPDDTDTATTEPGGRKAGATPPNRPRQRLIAIAVGVVLIAALGSSAYFGWRVRQLDDTAMAGQSALAAARAYAVVLTTLDADDIDKHYTQALDGATGAFKDAYSQGAAHLRQILIANKAAGNGVVLDAAIKSATKTKVEVLLFVDQSVSNAVTPGPRLDRNRVQMTMELVENRWLASQVDLI</sequence>
<keyword evidence="4" id="KW-0812">Transmembrane</keyword>
<dbReference type="GO" id="GO:0016020">
    <property type="term" value="C:membrane"/>
    <property type="evidence" value="ECO:0007669"/>
    <property type="project" value="UniProtKB-SubCell"/>
</dbReference>